<organism evidence="1 2">
    <name type="scientific">Canavalia gladiata</name>
    <name type="common">Sword bean</name>
    <name type="synonym">Dolichos gladiatus</name>
    <dbReference type="NCBI Taxonomy" id="3824"/>
    <lineage>
        <taxon>Eukaryota</taxon>
        <taxon>Viridiplantae</taxon>
        <taxon>Streptophyta</taxon>
        <taxon>Embryophyta</taxon>
        <taxon>Tracheophyta</taxon>
        <taxon>Spermatophyta</taxon>
        <taxon>Magnoliopsida</taxon>
        <taxon>eudicotyledons</taxon>
        <taxon>Gunneridae</taxon>
        <taxon>Pentapetalae</taxon>
        <taxon>rosids</taxon>
        <taxon>fabids</taxon>
        <taxon>Fabales</taxon>
        <taxon>Fabaceae</taxon>
        <taxon>Papilionoideae</taxon>
        <taxon>50 kb inversion clade</taxon>
        <taxon>NPAAA clade</taxon>
        <taxon>indigoferoid/millettioid clade</taxon>
        <taxon>Phaseoleae</taxon>
        <taxon>Canavalia</taxon>
    </lineage>
</organism>
<comment type="caution">
    <text evidence="1">The sequence shown here is derived from an EMBL/GenBank/DDBJ whole genome shotgun (WGS) entry which is preliminary data.</text>
</comment>
<proteinExistence type="predicted"/>
<sequence length="115" mass="12683">MVIVVGKECLAENHAIPPRGHDAITSVKMTLSLEIGADTHCLFLLVINQCVQGLDTKNRWKKLKIPSWLWPFEKSSRVPGATFTLNLEAIQLGQSPLILKVVLKVAATHLDDIST</sequence>
<gene>
    <name evidence="1" type="ORF">VNO77_03226</name>
</gene>
<dbReference type="AlphaFoldDB" id="A0AAN9MUC7"/>
<reference evidence="1 2" key="1">
    <citation type="submission" date="2024-01" db="EMBL/GenBank/DDBJ databases">
        <title>The genomes of 5 underutilized Papilionoideae crops provide insights into root nodulation and disease resistanc.</title>
        <authorList>
            <person name="Jiang F."/>
        </authorList>
    </citation>
    <scope>NUCLEOTIDE SEQUENCE [LARGE SCALE GENOMIC DNA]</scope>
    <source>
        <strain evidence="1">LVBAO_FW01</strain>
        <tissue evidence="1">Leaves</tissue>
    </source>
</reference>
<accession>A0AAN9MUC7</accession>
<name>A0AAN9MUC7_CANGL</name>
<evidence type="ECO:0000313" key="1">
    <source>
        <dbReference type="EMBL" id="KAK7361180.1"/>
    </source>
</evidence>
<dbReference type="Proteomes" id="UP001367508">
    <property type="component" value="Unassembled WGS sequence"/>
</dbReference>
<protein>
    <submittedName>
        <fullName evidence="1">Uncharacterized protein</fullName>
    </submittedName>
</protein>
<keyword evidence="2" id="KW-1185">Reference proteome</keyword>
<evidence type="ECO:0000313" key="2">
    <source>
        <dbReference type="Proteomes" id="UP001367508"/>
    </source>
</evidence>
<dbReference type="EMBL" id="JAYMYQ010000001">
    <property type="protein sequence ID" value="KAK7361180.1"/>
    <property type="molecule type" value="Genomic_DNA"/>
</dbReference>